<comment type="caution">
    <text evidence="2">The sequence shown here is derived from an EMBL/GenBank/DDBJ whole genome shotgun (WGS) entry which is preliminary data.</text>
</comment>
<keyword evidence="2" id="KW-0255">Endonuclease</keyword>
<organism evidence="2 3">
    <name type="scientific">Okeania hirsuta</name>
    <dbReference type="NCBI Taxonomy" id="1458930"/>
    <lineage>
        <taxon>Bacteria</taxon>
        <taxon>Bacillati</taxon>
        <taxon>Cyanobacteriota</taxon>
        <taxon>Cyanophyceae</taxon>
        <taxon>Oscillatoriophycideae</taxon>
        <taxon>Oscillatoriales</taxon>
        <taxon>Microcoleaceae</taxon>
        <taxon>Okeania</taxon>
    </lineage>
</organism>
<dbReference type="InterPro" id="IPR011335">
    <property type="entry name" value="Restrct_endonuc-II-like"/>
</dbReference>
<dbReference type="AlphaFoldDB" id="A0A3N6RKL7"/>
<dbReference type="CDD" id="cd06260">
    <property type="entry name" value="DUF820-like"/>
    <property type="match status" value="1"/>
</dbReference>
<dbReference type="EMBL" id="RCBY01000038">
    <property type="protein sequence ID" value="RQH46938.1"/>
    <property type="molecule type" value="Genomic_DNA"/>
</dbReference>
<evidence type="ECO:0000313" key="2">
    <source>
        <dbReference type="EMBL" id="RQH46938.1"/>
    </source>
</evidence>
<dbReference type="SUPFAM" id="SSF52980">
    <property type="entry name" value="Restriction endonuclease-like"/>
    <property type="match status" value="1"/>
</dbReference>
<dbReference type="GO" id="GO:0004519">
    <property type="term" value="F:endonuclease activity"/>
    <property type="evidence" value="ECO:0007669"/>
    <property type="project" value="UniProtKB-KW"/>
</dbReference>
<dbReference type="Pfam" id="PF05685">
    <property type="entry name" value="Uma2"/>
    <property type="match status" value="1"/>
</dbReference>
<name>A0A3N6RKL7_9CYAN</name>
<dbReference type="Gene3D" id="3.90.1570.10">
    <property type="entry name" value="tt1808, chain A"/>
    <property type="match status" value="1"/>
</dbReference>
<keyword evidence="3" id="KW-1185">Reference proteome</keyword>
<evidence type="ECO:0000313" key="3">
    <source>
        <dbReference type="Proteomes" id="UP000269154"/>
    </source>
</evidence>
<evidence type="ECO:0000259" key="1">
    <source>
        <dbReference type="Pfam" id="PF05685"/>
    </source>
</evidence>
<reference evidence="2 3" key="1">
    <citation type="journal article" date="2018" name="ACS Chem. Biol.">
        <title>Ketoreductase domain dysfunction expands chemodiversity: malyngamide biosynthesis in the cyanobacterium Okeania hirsuta.</title>
        <authorList>
            <person name="Moss N.A."/>
            <person name="Leao T."/>
            <person name="Rankin M."/>
            <person name="McCullough T.M."/>
            <person name="Qu P."/>
            <person name="Korobeynikov A."/>
            <person name="Smith J.L."/>
            <person name="Gerwick L."/>
            <person name="Gerwick W.H."/>
        </authorList>
    </citation>
    <scope>NUCLEOTIDE SEQUENCE [LARGE SCALE GENOMIC DNA]</scope>
    <source>
        <strain evidence="2 3">PAB10Feb10-1</strain>
    </source>
</reference>
<sequence length="197" mass="22379">MPLNFTELPLRLLSVEEYQRMAEVGILHQDEQVELIAGQVIRKMSPQGSSHAAAIRRADRLFSQSLGKRVSVQKQLPVILNNFSQPEPDIAVVKVDPLDYDDSHPTAEDVYLIVEIADSTLKSDLELKGKEYAKSGIEDYWVLDVNHRQLYVYRQPTEDGYQQEMILGEDDAIAPREFIDCVILVGELLRPMVTINN</sequence>
<protein>
    <submittedName>
        <fullName evidence="2">Uma2 family endonuclease</fullName>
    </submittedName>
</protein>
<accession>A0A3N6RKL7</accession>
<keyword evidence="2" id="KW-0378">Hydrolase</keyword>
<gene>
    <name evidence="2" type="ORF">D5R40_09310</name>
</gene>
<dbReference type="PANTHER" id="PTHR35400:SF1">
    <property type="entry name" value="SLR1083 PROTEIN"/>
    <property type="match status" value="1"/>
</dbReference>
<dbReference type="Proteomes" id="UP000269154">
    <property type="component" value="Unassembled WGS sequence"/>
</dbReference>
<keyword evidence="2" id="KW-0540">Nuclease</keyword>
<dbReference type="OrthoDB" id="509866at2"/>
<dbReference type="PANTHER" id="PTHR35400">
    <property type="entry name" value="SLR1083 PROTEIN"/>
    <property type="match status" value="1"/>
</dbReference>
<dbReference type="InterPro" id="IPR012296">
    <property type="entry name" value="Nuclease_put_TT1808"/>
</dbReference>
<dbReference type="InterPro" id="IPR008538">
    <property type="entry name" value="Uma2"/>
</dbReference>
<feature type="domain" description="Putative restriction endonuclease" evidence="1">
    <location>
        <begin position="15"/>
        <end position="178"/>
    </location>
</feature>
<proteinExistence type="predicted"/>